<dbReference type="OrthoDB" id="2407731at2"/>
<dbReference type="EMBL" id="QXUF01000055">
    <property type="protein sequence ID" value="RIN00370.1"/>
    <property type="molecule type" value="Genomic_DNA"/>
</dbReference>
<organism evidence="1 2">
    <name type="scientific">Staphylococcus shinii</name>
    <dbReference type="NCBI Taxonomy" id="2912228"/>
    <lineage>
        <taxon>Bacteria</taxon>
        <taxon>Bacillati</taxon>
        <taxon>Bacillota</taxon>
        <taxon>Bacilli</taxon>
        <taxon>Bacillales</taxon>
        <taxon>Staphylococcaceae</taxon>
        <taxon>Staphylococcus</taxon>
    </lineage>
</organism>
<accession>A0A418IEZ4</accession>
<reference evidence="1 2" key="1">
    <citation type="journal article" date="2016" name="Front. Microbiol.">
        <title>Comprehensive Phylogenetic Analysis of Bovine Non-aureus Staphylococci Species Based on Whole-Genome Sequencing.</title>
        <authorList>
            <person name="Naushad S."/>
            <person name="Barkema H.W."/>
            <person name="Luby C."/>
            <person name="Condas L.A."/>
            <person name="Nobrega D.B."/>
            <person name="Carson D.A."/>
            <person name="De Buck J."/>
        </authorList>
    </citation>
    <scope>NUCLEOTIDE SEQUENCE [LARGE SCALE GENOMIC DNA]</scope>
    <source>
        <strain evidence="1 2">SNUC 4554</strain>
    </source>
</reference>
<proteinExistence type="predicted"/>
<dbReference type="RefSeq" id="WP_039066813.1">
    <property type="nucleotide sequence ID" value="NZ_CP068712.1"/>
</dbReference>
<evidence type="ECO:0008006" key="3">
    <source>
        <dbReference type="Google" id="ProtNLM"/>
    </source>
</evidence>
<comment type="caution">
    <text evidence="1">The sequence shown here is derived from an EMBL/GenBank/DDBJ whole genome shotgun (WGS) entry which is preliminary data.</text>
</comment>
<dbReference type="GeneID" id="79050629"/>
<keyword evidence="2" id="KW-1185">Reference proteome</keyword>
<protein>
    <recommendedName>
        <fullName evidence="3">XRE family transcriptional regulator</fullName>
    </recommendedName>
</protein>
<dbReference type="Proteomes" id="UP000286317">
    <property type="component" value="Unassembled WGS sequence"/>
</dbReference>
<name>A0A418IEZ4_9STAP</name>
<sequence length="65" mass="7433">MSLLSNREAVGLSIVELSNRITSLYNTSLSPEMIELIEEKKVKLNHQDAQILAEFFNTTSEEMFK</sequence>
<evidence type="ECO:0000313" key="2">
    <source>
        <dbReference type="Proteomes" id="UP000286317"/>
    </source>
</evidence>
<gene>
    <name evidence="1" type="ORF">BU112_08625</name>
</gene>
<evidence type="ECO:0000313" key="1">
    <source>
        <dbReference type="EMBL" id="RIN00370.1"/>
    </source>
</evidence>
<dbReference type="AlphaFoldDB" id="A0A418IEZ4"/>